<dbReference type="SUPFAM" id="SSF55486">
    <property type="entry name" value="Metalloproteases ('zincins'), catalytic domain"/>
    <property type="match status" value="1"/>
</dbReference>
<sequence>MSDARFDQMCAVAPSPELRERLRRAVREARAATGLPEEGPGSLLREPRRIGFNDALLRPPSTFPPGTDRLRVRASAERAPLRGRVRVLVVLVDFEDKSFEVDTSRFADLFFSTGVVPTGSVKEYFADVTGGLVEIVGEVVGPLRMSQPLSWYANGNFGIGNPSGDPRAHFLAENAAREADGVTDLTPYDNDGDGYVDAFVVVHAGRGGEQTGNSGDIWSHKWVLPAEYAADGTKVFAYLTIPEDAKLGVSAHELGHLLFGFPDLYDTDYTSAGIGNWCLMAGGSWNAGGDTPAHPSAWCKAQQGWVTVENVTADGPVTLPDVKTSRTVHRLWTGGQSGTEYFLLENRGRAGYDSELPGEGLLVWHVDDARPDNSDESHHLVGLVQADGLRELEQDLNSGDGGDCYPGWNGNTLLTGTTTPSSLSYAGQDTGVVVARISDPGETMSAVVSVTGTVPDGGGGDGGGLDELRRTVEQLQARVDALSSAVVSAGGTLSSAAGLQAGTWSRRSTT</sequence>
<protein>
    <submittedName>
        <fullName evidence="2">Protease</fullName>
    </submittedName>
</protein>
<dbReference type="EMBL" id="CADCUB010000120">
    <property type="protein sequence ID" value="CAA9342513.1"/>
    <property type="molecule type" value="Genomic_DNA"/>
</dbReference>
<accession>A0A6J4LZV3</accession>
<dbReference type="InterPro" id="IPR008757">
    <property type="entry name" value="Peptidase_M6-like_domain"/>
</dbReference>
<dbReference type="GO" id="GO:0008233">
    <property type="term" value="F:peptidase activity"/>
    <property type="evidence" value="ECO:0007669"/>
    <property type="project" value="UniProtKB-KW"/>
</dbReference>
<name>A0A6J4LZV3_9ACTN</name>
<gene>
    <name evidence="2" type="ORF">AVDCRST_MAG07-2736</name>
</gene>
<dbReference type="PANTHER" id="PTHR41775:SF1">
    <property type="entry name" value="PEPTIDASE M6-LIKE DOMAIN-CONTAINING PROTEIN"/>
    <property type="match status" value="1"/>
</dbReference>
<organism evidence="2">
    <name type="scientific">uncultured Frankineae bacterium</name>
    <dbReference type="NCBI Taxonomy" id="437475"/>
    <lineage>
        <taxon>Bacteria</taxon>
        <taxon>Bacillati</taxon>
        <taxon>Actinomycetota</taxon>
        <taxon>Actinomycetes</taxon>
        <taxon>Frankiales</taxon>
        <taxon>environmental samples</taxon>
    </lineage>
</organism>
<keyword evidence="2" id="KW-0645">Protease</keyword>
<keyword evidence="2" id="KW-0378">Hydrolase</keyword>
<reference evidence="2" key="1">
    <citation type="submission" date="2020-02" db="EMBL/GenBank/DDBJ databases">
        <authorList>
            <person name="Meier V. D."/>
        </authorList>
    </citation>
    <scope>NUCLEOTIDE SEQUENCE</scope>
    <source>
        <strain evidence="2">AVDCRST_MAG07</strain>
    </source>
</reference>
<evidence type="ECO:0000313" key="2">
    <source>
        <dbReference type="EMBL" id="CAA9342513.1"/>
    </source>
</evidence>
<evidence type="ECO:0000259" key="1">
    <source>
        <dbReference type="Pfam" id="PF05547"/>
    </source>
</evidence>
<dbReference type="Pfam" id="PF05547">
    <property type="entry name" value="Peptidase_M6"/>
    <property type="match status" value="1"/>
</dbReference>
<dbReference type="PANTHER" id="PTHR41775">
    <property type="entry name" value="SECRETED PROTEIN-RELATED"/>
    <property type="match status" value="1"/>
</dbReference>
<dbReference type="AlphaFoldDB" id="A0A6J4LZV3"/>
<dbReference type="NCBIfam" id="TIGR03296">
    <property type="entry name" value="M6dom_TIGR03296"/>
    <property type="match status" value="1"/>
</dbReference>
<dbReference type="GO" id="GO:0006508">
    <property type="term" value="P:proteolysis"/>
    <property type="evidence" value="ECO:0007669"/>
    <property type="project" value="UniProtKB-KW"/>
</dbReference>
<proteinExistence type="predicted"/>
<feature type="domain" description="Peptidase M6-like" evidence="1">
    <location>
        <begin position="102"/>
        <end position="302"/>
    </location>
</feature>